<evidence type="ECO:0000256" key="2">
    <source>
        <dbReference type="ARBA" id="ARBA00003690"/>
    </source>
</evidence>
<gene>
    <name evidence="17" type="ORF">Fcan01_18870</name>
</gene>
<dbReference type="EMBL" id="LNIX01000015">
    <property type="protein sequence ID" value="OXA46495.1"/>
    <property type="molecule type" value="Genomic_DNA"/>
</dbReference>
<evidence type="ECO:0000256" key="11">
    <source>
        <dbReference type="ARBA" id="ARBA00023004"/>
    </source>
</evidence>
<dbReference type="PANTHER" id="PTHR24300">
    <property type="entry name" value="CYTOCHROME P450 508A4-RELATED"/>
    <property type="match status" value="1"/>
</dbReference>
<evidence type="ECO:0000256" key="4">
    <source>
        <dbReference type="ARBA" id="ARBA00004406"/>
    </source>
</evidence>
<evidence type="ECO:0000256" key="14">
    <source>
        <dbReference type="PIRSR" id="PIRSR602401-1"/>
    </source>
</evidence>
<dbReference type="PANTHER" id="PTHR24300:SF403">
    <property type="entry name" value="CYTOCHROME P450 306A1"/>
    <property type="match status" value="1"/>
</dbReference>
<keyword evidence="7 14" id="KW-0479">Metal-binding</keyword>
<evidence type="ECO:0000256" key="15">
    <source>
        <dbReference type="RuleBase" id="RU000461"/>
    </source>
</evidence>
<keyword evidence="9" id="KW-0492">Microsome</keyword>
<comment type="cofactor">
    <cofactor evidence="1 14">
        <name>heme</name>
        <dbReference type="ChEBI" id="CHEBI:30413"/>
    </cofactor>
</comment>
<proteinExistence type="inferred from homology"/>
<keyword evidence="10 15" id="KW-0560">Oxidoreductase</keyword>
<dbReference type="GO" id="GO:0006805">
    <property type="term" value="P:xenobiotic metabolic process"/>
    <property type="evidence" value="ECO:0007669"/>
    <property type="project" value="TreeGrafter"/>
</dbReference>
<name>A0A226DLT0_FOLCA</name>
<keyword evidence="8" id="KW-0256">Endoplasmic reticulum</keyword>
<evidence type="ECO:0000256" key="8">
    <source>
        <dbReference type="ARBA" id="ARBA00022824"/>
    </source>
</evidence>
<sequence length="512" mass="58537">MSLTLAKVHHHRHSNNQSELAILSEPKSGEARLSSPRGLPLLGNILQMDKALHMTFSKWAKIYGPVVQAHLATTRIAIISDHVILRKIFAQTEYSGRPDFHSDMTSTPAEIAEMKKLYGKSAYGLSPTEGKIWEELRRFTLRQLRDFGFGKQSMEELIMVEVAELIEHLKRFEVGRKPVTDLKEMSILAVANSLRVIVAGKRYRHDDPELLNFTRTAEKALQDLLENAGLLFFVPWLGKSFPRLTGYAKLKERGLEFLDSFQKPVKEHLETYSPENIRDFIDAYIKEMKTVTDPDSPFYGKRGEKNLEAIFGDFYIGGTDTTTSMIVWMVFILSKFSEYQEQFQNEIKSVTGNNRACQLSDKSSMPFTEALTAETFRFATVSPFGLQHRTTSDQELNGFLIRKDTLIFPNYYFMHHDPAIWGDPETFRPSRFLDKERKTFVKNPALIAFGTGRRVCIGESFARDSIFLFVTNLFQRFSIAIDKNGPDNGFATETGFALVPKPFHILLKDRLE</sequence>
<dbReference type="SUPFAM" id="SSF48264">
    <property type="entry name" value="Cytochrome P450"/>
    <property type="match status" value="1"/>
</dbReference>
<dbReference type="Pfam" id="PF00067">
    <property type="entry name" value="p450"/>
    <property type="match status" value="1"/>
</dbReference>
<feature type="binding site" description="axial binding residue" evidence="14">
    <location>
        <position position="456"/>
    </location>
    <ligand>
        <name>heme</name>
        <dbReference type="ChEBI" id="CHEBI:30413"/>
    </ligand>
    <ligandPart>
        <name>Fe</name>
        <dbReference type="ChEBI" id="CHEBI:18248"/>
    </ligandPart>
</feature>
<dbReference type="PRINTS" id="PR00385">
    <property type="entry name" value="P450"/>
</dbReference>
<protein>
    <submittedName>
        <fullName evidence="17">Cytochrome P450 18a1</fullName>
    </submittedName>
</protein>
<evidence type="ECO:0000313" key="18">
    <source>
        <dbReference type="Proteomes" id="UP000198287"/>
    </source>
</evidence>
<evidence type="ECO:0000256" key="6">
    <source>
        <dbReference type="ARBA" id="ARBA00022617"/>
    </source>
</evidence>
<evidence type="ECO:0000256" key="3">
    <source>
        <dbReference type="ARBA" id="ARBA00004174"/>
    </source>
</evidence>
<organism evidence="17 18">
    <name type="scientific">Folsomia candida</name>
    <name type="common">Springtail</name>
    <dbReference type="NCBI Taxonomy" id="158441"/>
    <lineage>
        <taxon>Eukaryota</taxon>
        <taxon>Metazoa</taxon>
        <taxon>Ecdysozoa</taxon>
        <taxon>Arthropoda</taxon>
        <taxon>Hexapoda</taxon>
        <taxon>Collembola</taxon>
        <taxon>Entomobryomorpha</taxon>
        <taxon>Isotomoidea</taxon>
        <taxon>Isotomidae</taxon>
        <taxon>Proisotominae</taxon>
        <taxon>Folsomia</taxon>
    </lineage>
</organism>
<accession>A0A226DLT0</accession>
<dbReference type="InterPro" id="IPR017972">
    <property type="entry name" value="Cyt_P450_CS"/>
</dbReference>
<comment type="similarity">
    <text evidence="5 15">Belongs to the cytochrome P450 family.</text>
</comment>
<dbReference type="Gene3D" id="1.10.630.10">
    <property type="entry name" value="Cytochrome P450"/>
    <property type="match status" value="1"/>
</dbReference>
<evidence type="ECO:0000256" key="7">
    <source>
        <dbReference type="ARBA" id="ARBA00022723"/>
    </source>
</evidence>
<dbReference type="InterPro" id="IPR001128">
    <property type="entry name" value="Cyt_P450"/>
</dbReference>
<evidence type="ECO:0000256" key="10">
    <source>
        <dbReference type="ARBA" id="ARBA00023002"/>
    </source>
</evidence>
<evidence type="ECO:0000256" key="12">
    <source>
        <dbReference type="ARBA" id="ARBA00023033"/>
    </source>
</evidence>
<keyword evidence="18" id="KW-1185">Reference proteome</keyword>
<keyword evidence="12 15" id="KW-0503">Monooxygenase</keyword>
<dbReference type="GO" id="GO:0006082">
    <property type="term" value="P:organic acid metabolic process"/>
    <property type="evidence" value="ECO:0007669"/>
    <property type="project" value="TreeGrafter"/>
</dbReference>
<dbReference type="InterPro" id="IPR050182">
    <property type="entry name" value="Cytochrome_P450_fam2"/>
</dbReference>
<comment type="subcellular location">
    <subcellularLocation>
        <location evidence="4">Endoplasmic reticulum membrane</location>
        <topology evidence="4">Peripheral membrane protein</topology>
    </subcellularLocation>
    <subcellularLocation>
        <location evidence="3">Microsome membrane</location>
        <topology evidence="3">Peripheral membrane protein</topology>
    </subcellularLocation>
</comment>
<dbReference type="InterPro" id="IPR036396">
    <property type="entry name" value="Cyt_P450_sf"/>
</dbReference>
<evidence type="ECO:0000313" key="17">
    <source>
        <dbReference type="EMBL" id="OXA46495.1"/>
    </source>
</evidence>
<comment type="caution">
    <text evidence="17">The sequence shown here is derived from an EMBL/GenBank/DDBJ whole genome shotgun (WGS) entry which is preliminary data.</text>
</comment>
<keyword evidence="6 14" id="KW-0349">Heme</keyword>
<dbReference type="GO" id="GO:0020037">
    <property type="term" value="F:heme binding"/>
    <property type="evidence" value="ECO:0007669"/>
    <property type="project" value="InterPro"/>
</dbReference>
<reference evidence="17 18" key="1">
    <citation type="submission" date="2015-12" db="EMBL/GenBank/DDBJ databases">
        <title>The genome of Folsomia candida.</title>
        <authorList>
            <person name="Faddeeva A."/>
            <person name="Derks M.F."/>
            <person name="Anvar Y."/>
            <person name="Smit S."/>
            <person name="Van Straalen N."/>
            <person name="Roelofs D."/>
        </authorList>
    </citation>
    <scope>NUCLEOTIDE SEQUENCE [LARGE SCALE GENOMIC DNA]</scope>
    <source>
        <strain evidence="17 18">VU population</strain>
        <tissue evidence="17">Whole body</tissue>
    </source>
</reference>
<evidence type="ECO:0000256" key="1">
    <source>
        <dbReference type="ARBA" id="ARBA00001971"/>
    </source>
</evidence>
<dbReference type="FunFam" id="1.10.630.10:FF:000238">
    <property type="entry name" value="Cytochrome P450 2A6"/>
    <property type="match status" value="1"/>
</dbReference>
<comment type="function">
    <text evidence="2">May be involved in the metabolism of insect hormones and in the breakdown of synthetic insecticides.</text>
</comment>
<keyword evidence="13" id="KW-0472">Membrane</keyword>
<evidence type="ECO:0000256" key="16">
    <source>
        <dbReference type="SAM" id="MobiDB-lite"/>
    </source>
</evidence>
<dbReference type="OrthoDB" id="6152003at2759"/>
<evidence type="ECO:0000256" key="13">
    <source>
        <dbReference type="ARBA" id="ARBA00023136"/>
    </source>
</evidence>
<dbReference type="STRING" id="158441.A0A226DLT0"/>
<dbReference type="PRINTS" id="PR00463">
    <property type="entry name" value="EP450I"/>
</dbReference>
<dbReference type="Proteomes" id="UP000198287">
    <property type="component" value="Unassembled WGS sequence"/>
</dbReference>
<evidence type="ECO:0000256" key="9">
    <source>
        <dbReference type="ARBA" id="ARBA00022848"/>
    </source>
</evidence>
<dbReference type="OMA" id="HESADEC"/>
<dbReference type="GO" id="GO:0005506">
    <property type="term" value="F:iron ion binding"/>
    <property type="evidence" value="ECO:0007669"/>
    <property type="project" value="InterPro"/>
</dbReference>
<keyword evidence="11 14" id="KW-0408">Iron</keyword>
<dbReference type="GO" id="GO:0008395">
    <property type="term" value="F:steroid hydroxylase activity"/>
    <property type="evidence" value="ECO:0007669"/>
    <property type="project" value="TreeGrafter"/>
</dbReference>
<dbReference type="InterPro" id="IPR002401">
    <property type="entry name" value="Cyt_P450_E_grp-I"/>
</dbReference>
<dbReference type="AlphaFoldDB" id="A0A226DLT0"/>
<dbReference type="GO" id="GO:0016712">
    <property type="term" value="F:oxidoreductase activity, acting on paired donors, with incorporation or reduction of molecular oxygen, reduced flavin or flavoprotein as one donor, and incorporation of one atom of oxygen"/>
    <property type="evidence" value="ECO:0007669"/>
    <property type="project" value="TreeGrafter"/>
</dbReference>
<evidence type="ECO:0000256" key="5">
    <source>
        <dbReference type="ARBA" id="ARBA00010617"/>
    </source>
</evidence>
<dbReference type="PROSITE" id="PS00086">
    <property type="entry name" value="CYTOCHROME_P450"/>
    <property type="match status" value="1"/>
</dbReference>
<dbReference type="GO" id="GO:0005789">
    <property type="term" value="C:endoplasmic reticulum membrane"/>
    <property type="evidence" value="ECO:0007669"/>
    <property type="project" value="UniProtKB-SubCell"/>
</dbReference>
<feature type="region of interest" description="Disordered" evidence="16">
    <location>
        <begin position="1"/>
        <end position="28"/>
    </location>
</feature>